<protein>
    <submittedName>
        <fullName evidence="4">OmpA family protein</fullName>
    </submittedName>
</protein>
<accession>A0ABW1EHJ0</accession>
<dbReference type="Proteomes" id="UP001596091">
    <property type="component" value="Unassembled WGS sequence"/>
</dbReference>
<evidence type="ECO:0000256" key="2">
    <source>
        <dbReference type="SAM" id="SignalP"/>
    </source>
</evidence>
<sequence>MAHNSFRRFFPGQAAVLVLASAFSISAVAQQSTTATGSGFPSSNAQPSSSGQVNKLSEPPKEGFWGHVNPFARKKWVDRRIEPIRSELNELDEVNAKNAQDIKDVDARAQAGISKAQSTADAANQTATAAGQQAQQAGQTAQQASTKVDTINTTVAGIDQYSQKNTVSISFRRGSSVLSADAKKQLDDLATQLNGQKGYLLEVEAHAPGAGSVGIQNSNRLAEAVKRYLVTEHEIPVYRMHAVALGNAPVSAQETGDTKPTPVRASYVDLRLMENSLAAQDGSTPRLGSSQSGAVQQ</sequence>
<evidence type="ECO:0000313" key="4">
    <source>
        <dbReference type="EMBL" id="MFC5862690.1"/>
    </source>
</evidence>
<feature type="signal peptide" evidence="2">
    <location>
        <begin position="1"/>
        <end position="29"/>
    </location>
</feature>
<name>A0ABW1EHJ0_9BACT</name>
<proteinExistence type="predicted"/>
<dbReference type="Gene3D" id="3.30.1330.60">
    <property type="entry name" value="OmpA-like domain"/>
    <property type="match status" value="1"/>
</dbReference>
<dbReference type="InterPro" id="IPR006665">
    <property type="entry name" value="OmpA-like"/>
</dbReference>
<dbReference type="InterPro" id="IPR036737">
    <property type="entry name" value="OmpA-like_sf"/>
</dbReference>
<keyword evidence="2" id="KW-0732">Signal</keyword>
<feature type="region of interest" description="Disordered" evidence="1">
    <location>
        <begin position="277"/>
        <end position="297"/>
    </location>
</feature>
<reference evidence="5" key="1">
    <citation type="journal article" date="2019" name="Int. J. Syst. Evol. Microbiol.">
        <title>The Global Catalogue of Microorganisms (GCM) 10K type strain sequencing project: providing services to taxonomists for standard genome sequencing and annotation.</title>
        <authorList>
            <consortium name="The Broad Institute Genomics Platform"/>
            <consortium name="The Broad Institute Genome Sequencing Center for Infectious Disease"/>
            <person name="Wu L."/>
            <person name="Ma J."/>
        </authorList>
    </citation>
    <scope>NUCLEOTIDE SEQUENCE [LARGE SCALE GENOMIC DNA]</scope>
    <source>
        <strain evidence="5">JCM 4087</strain>
    </source>
</reference>
<keyword evidence="5" id="KW-1185">Reference proteome</keyword>
<feature type="domain" description="OmpA-like" evidence="3">
    <location>
        <begin position="171"/>
        <end position="255"/>
    </location>
</feature>
<evidence type="ECO:0000256" key="1">
    <source>
        <dbReference type="SAM" id="MobiDB-lite"/>
    </source>
</evidence>
<dbReference type="RefSeq" id="WP_263336428.1">
    <property type="nucleotide sequence ID" value="NZ_JAGSYH010000003.1"/>
</dbReference>
<evidence type="ECO:0000259" key="3">
    <source>
        <dbReference type="Pfam" id="PF00691"/>
    </source>
</evidence>
<gene>
    <name evidence="4" type="ORF">ACFPT7_10350</name>
</gene>
<dbReference type="Pfam" id="PF00691">
    <property type="entry name" value="OmpA"/>
    <property type="match status" value="1"/>
</dbReference>
<organism evidence="4 5">
    <name type="scientific">Acidicapsa dinghuensis</name>
    <dbReference type="NCBI Taxonomy" id="2218256"/>
    <lineage>
        <taxon>Bacteria</taxon>
        <taxon>Pseudomonadati</taxon>
        <taxon>Acidobacteriota</taxon>
        <taxon>Terriglobia</taxon>
        <taxon>Terriglobales</taxon>
        <taxon>Acidobacteriaceae</taxon>
        <taxon>Acidicapsa</taxon>
    </lineage>
</organism>
<feature type="region of interest" description="Disordered" evidence="1">
    <location>
        <begin position="34"/>
        <end position="67"/>
    </location>
</feature>
<dbReference type="SUPFAM" id="SSF103088">
    <property type="entry name" value="OmpA-like"/>
    <property type="match status" value="1"/>
</dbReference>
<evidence type="ECO:0000313" key="5">
    <source>
        <dbReference type="Proteomes" id="UP001596091"/>
    </source>
</evidence>
<feature type="compositionally biased region" description="Polar residues" evidence="1">
    <location>
        <begin position="34"/>
        <end position="55"/>
    </location>
</feature>
<feature type="chain" id="PRO_5045063384" evidence="2">
    <location>
        <begin position="30"/>
        <end position="297"/>
    </location>
</feature>
<dbReference type="EMBL" id="JBHSPH010000002">
    <property type="protein sequence ID" value="MFC5862690.1"/>
    <property type="molecule type" value="Genomic_DNA"/>
</dbReference>
<comment type="caution">
    <text evidence="4">The sequence shown here is derived from an EMBL/GenBank/DDBJ whole genome shotgun (WGS) entry which is preliminary data.</text>
</comment>